<organism evidence="1 2">
    <name type="scientific">Mycetocola reblochoni REB411</name>
    <dbReference type="NCBI Taxonomy" id="1255698"/>
    <lineage>
        <taxon>Bacteria</taxon>
        <taxon>Bacillati</taxon>
        <taxon>Actinomycetota</taxon>
        <taxon>Actinomycetes</taxon>
        <taxon>Micrococcales</taxon>
        <taxon>Microbacteriaceae</taxon>
        <taxon>Mycetocola</taxon>
    </lineage>
</organism>
<dbReference type="Proteomes" id="UP000196778">
    <property type="component" value="Unassembled WGS sequence"/>
</dbReference>
<evidence type="ECO:0000313" key="2">
    <source>
        <dbReference type="Proteomes" id="UP000196778"/>
    </source>
</evidence>
<name>A0A1R4JA26_9MICO</name>
<evidence type="ECO:0000313" key="1">
    <source>
        <dbReference type="EMBL" id="SJN28563.1"/>
    </source>
</evidence>
<accession>A0A1R4JA26</accession>
<gene>
    <name evidence="1" type="ORF">FM119_06100</name>
</gene>
<dbReference type="AlphaFoldDB" id="A0A1R4JA26"/>
<sequence>MPRSGQFHGCLSTTGTGATTLARAACCPAAARRRASCRVIGGARVGKARGLGDNGVQDIAVT</sequence>
<proteinExistence type="predicted"/>
<reference evidence="2" key="1">
    <citation type="submission" date="2017-02" db="EMBL/GenBank/DDBJ databases">
        <authorList>
            <person name="Dridi B."/>
        </authorList>
    </citation>
    <scope>NUCLEOTIDE SEQUENCE [LARGE SCALE GENOMIC DNA]</scope>
    <source>
        <strain evidence="2">EB411</strain>
    </source>
</reference>
<dbReference type="EMBL" id="FUKR01000036">
    <property type="protein sequence ID" value="SJN28563.1"/>
    <property type="molecule type" value="Genomic_DNA"/>
</dbReference>
<protein>
    <submittedName>
        <fullName evidence="1">Uncharacterized protein</fullName>
    </submittedName>
</protein>
<keyword evidence="2" id="KW-1185">Reference proteome</keyword>